<protein>
    <submittedName>
        <fullName evidence="8">Putative flippase GtrA</fullName>
    </submittedName>
</protein>
<dbReference type="RefSeq" id="WP_183591997.1">
    <property type="nucleotide sequence ID" value="NZ_JACHWR010000001.1"/>
</dbReference>
<evidence type="ECO:0000256" key="6">
    <source>
        <dbReference type="SAM" id="Phobius"/>
    </source>
</evidence>
<evidence type="ECO:0000256" key="5">
    <source>
        <dbReference type="ARBA" id="ARBA00023136"/>
    </source>
</evidence>
<proteinExistence type="inferred from homology"/>
<feature type="transmembrane region" description="Helical" evidence="6">
    <location>
        <begin position="21"/>
        <end position="43"/>
    </location>
</feature>
<dbReference type="GO" id="GO:0000271">
    <property type="term" value="P:polysaccharide biosynthetic process"/>
    <property type="evidence" value="ECO:0007669"/>
    <property type="project" value="InterPro"/>
</dbReference>
<feature type="transmembrane region" description="Helical" evidence="6">
    <location>
        <begin position="55"/>
        <end position="77"/>
    </location>
</feature>
<dbReference type="InterPro" id="IPR051401">
    <property type="entry name" value="GtrA_CellWall_Glycosyl"/>
</dbReference>
<feature type="domain" description="GtrA/DPMS transmembrane" evidence="7">
    <location>
        <begin position="20"/>
        <end position="148"/>
    </location>
</feature>
<gene>
    <name evidence="8" type="ORF">FHU40_001983</name>
</gene>
<sequence>MNTPVATTTKVRALLGEVLRFLTVGGAATLVSLVGFNVLVHGLFIGAAPLANRPIMTFVLVNVVAGVVAYVGMRAWAFRDRQVQDPATGLIRFFGLGALTMVVPVVCLWVSRHLLGLTGPVADNVAANVVGLGLSVVARFFVFRRYVFGQVAVPEPCRPAA</sequence>
<keyword evidence="4 6" id="KW-1133">Transmembrane helix</keyword>
<name>A0A7W4Z0R6_9ACTN</name>
<evidence type="ECO:0000313" key="8">
    <source>
        <dbReference type="EMBL" id="MBB3042182.1"/>
    </source>
</evidence>
<comment type="subcellular location">
    <subcellularLocation>
        <location evidence="1">Membrane</location>
        <topology evidence="1">Multi-pass membrane protein</topology>
    </subcellularLocation>
</comment>
<evidence type="ECO:0000256" key="4">
    <source>
        <dbReference type="ARBA" id="ARBA00022989"/>
    </source>
</evidence>
<reference evidence="8 9" key="1">
    <citation type="submission" date="2020-08" db="EMBL/GenBank/DDBJ databases">
        <title>Sequencing the genomes of 1000 actinobacteria strains.</title>
        <authorList>
            <person name="Klenk H.-P."/>
        </authorList>
    </citation>
    <scope>NUCLEOTIDE SEQUENCE [LARGE SCALE GENOMIC DNA]</scope>
    <source>
        <strain evidence="8 9">DSM 105498</strain>
    </source>
</reference>
<dbReference type="Proteomes" id="UP000589626">
    <property type="component" value="Unassembled WGS sequence"/>
</dbReference>
<organism evidence="8 9">
    <name type="scientific">Nocardioides soli</name>
    <dbReference type="NCBI Taxonomy" id="1036020"/>
    <lineage>
        <taxon>Bacteria</taxon>
        <taxon>Bacillati</taxon>
        <taxon>Actinomycetota</taxon>
        <taxon>Actinomycetes</taxon>
        <taxon>Propionibacteriales</taxon>
        <taxon>Nocardioidaceae</taxon>
        <taxon>Nocardioides</taxon>
    </lineage>
</organism>
<comment type="similarity">
    <text evidence="2">Belongs to the GtrA family.</text>
</comment>
<evidence type="ECO:0000259" key="7">
    <source>
        <dbReference type="Pfam" id="PF04138"/>
    </source>
</evidence>
<evidence type="ECO:0000256" key="3">
    <source>
        <dbReference type="ARBA" id="ARBA00022692"/>
    </source>
</evidence>
<dbReference type="AlphaFoldDB" id="A0A7W4Z0R6"/>
<dbReference type="GO" id="GO:0005886">
    <property type="term" value="C:plasma membrane"/>
    <property type="evidence" value="ECO:0007669"/>
    <property type="project" value="TreeGrafter"/>
</dbReference>
<keyword evidence="9" id="KW-1185">Reference proteome</keyword>
<keyword evidence="3 6" id="KW-0812">Transmembrane</keyword>
<dbReference type="PANTHER" id="PTHR38459">
    <property type="entry name" value="PROPHAGE BACTOPRENOL-LINKED GLUCOSE TRANSLOCASE HOMOLOG"/>
    <property type="match status" value="1"/>
</dbReference>
<comment type="caution">
    <text evidence="8">The sequence shown here is derived from an EMBL/GenBank/DDBJ whole genome shotgun (WGS) entry which is preliminary data.</text>
</comment>
<evidence type="ECO:0000313" key="9">
    <source>
        <dbReference type="Proteomes" id="UP000589626"/>
    </source>
</evidence>
<dbReference type="InterPro" id="IPR007267">
    <property type="entry name" value="GtrA_DPMS_TM"/>
</dbReference>
<accession>A0A7W4Z0R6</accession>
<feature type="transmembrane region" description="Helical" evidence="6">
    <location>
        <begin position="89"/>
        <end position="112"/>
    </location>
</feature>
<evidence type="ECO:0000256" key="1">
    <source>
        <dbReference type="ARBA" id="ARBA00004141"/>
    </source>
</evidence>
<feature type="transmembrane region" description="Helical" evidence="6">
    <location>
        <begin position="124"/>
        <end position="142"/>
    </location>
</feature>
<dbReference type="Pfam" id="PF04138">
    <property type="entry name" value="GtrA_DPMS_TM"/>
    <property type="match status" value="1"/>
</dbReference>
<keyword evidence="5 6" id="KW-0472">Membrane</keyword>
<evidence type="ECO:0000256" key="2">
    <source>
        <dbReference type="ARBA" id="ARBA00009399"/>
    </source>
</evidence>
<dbReference type="PANTHER" id="PTHR38459:SF1">
    <property type="entry name" value="PROPHAGE BACTOPRENOL-LINKED GLUCOSE TRANSLOCASE HOMOLOG"/>
    <property type="match status" value="1"/>
</dbReference>
<dbReference type="EMBL" id="JACHWR010000001">
    <property type="protein sequence ID" value="MBB3042182.1"/>
    <property type="molecule type" value="Genomic_DNA"/>
</dbReference>